<keyword evidence="2" id="KW-1133">Transmembrane helix</keyword>
<dbReference type="AlphaFoldDB" id="A0A8E2E2Y3"/>
<accession>A0A8E2E2Y3</accession>
<evidence type="ECO:0000313" key="3">
    <source>
        <dbReference type="EMBL" id="OCK76268.1"/>
    </source>
</evidence>
<keyword evidence="2" id="KW-0472">Membrane</keyword>
<organism evidence="3 4">
    <name type="scientific">Lepidopterella palustris CBS 459.81</name>
    <dbReference type="NCBI Taxonomy" id="1314670"/>
    <lineage>
        <taxon>Eukaryota</taxon>
        <taxon>Fungi</taxon>
        <taxon>Dikarya</taxon>
        <taxon>Ascomycota</taxon>
        <taxon>Pezizomycotina</taxon>
        <taxon>Dothideomycetes</taxon>
        <taxon>Pleosporomycetidae</taxon>
        <taxon>Mytilinidiales</taxon>
        <taxon>Argynnaceae</taxon>
        <taxon>Lepidopterella</taxon>
    </lineage>
</organism>
<dbReference type="EMBL" id="KV745226">
    <property type="protein sequence ID" value="OCK76268.1"/>
    <property type="molecule type" value="Genomic_DNA"/>
</dbReference>
<keyword evidence="2" id="KW-0812">Transmembrane</keyword>
<evidence type="ECO:0000313" key="4">
    <source>
        <dbReference type="Proteomes" id="UP000250266"/>
    </source>
</evidence>
<protein>
    <submittedName>
        <fullName evidence="3">Uncharacterized protein</fullName>
    </submittedName>
</protein>
<feature type="region of interest" description="Disordered" evidence="1">
    <location>
        <begin position="29"/>
        <end position="52"/>
    </location>
</feature>
<name>A0A8E2E2Y3_9PEZI</name>
<gene>
    <name evidence="3" type="ORF">K432DRAFT_150531</name>
</gene>
<reference evidence="3 4" key="1">
    <citation type="journal article" date="2016" name="Nat. Commun.">
        <title>Ectomycorrhizal ecology is imprinted in the genome of the dominant symbiotic fungus Cenococcum geophilum.</title>
        <authorList>
            <consortium name="DOE Joint Genome Institute"/>
            <person name="Peter M."/>
            <person name="Kohler A."/>
            <person name="Ohm R.A."/>
            <person name="Kuo A."/>
            <person name="Krutzmann J."/>
            <person name="Morin E."/>
            <person name="Arend M."/>
            <person name="Barry K.W."/>
            <person name="Binder M."/>
            <person name="Choi C."/>
            <person name="Clum A."/>
            <person name="Copeland A."/>
            <person name="Grisel N."/>
            <person name="Haridas S."/>
            <person name="Kipfer T."/>
            <person name="LaButti K."/>
            <person name="Lindquist E."/>
            <person name="Lipzen A."/>
            <person name="Maire R."/>
            <person name="Meier B."/>
            <person name="Mihaltcheva S."/>
            <person name="Molinier V."/>
            <person name="Murat C."/>
            <person name="Poggeler S."/>
            <person name="Quandt C.A."/>
            <person name="Sperisen C."/>
            <person name="Tritt A."/>
            <person name="Tisserant E."/>
            <person name="Crous P.W."/>
            <person name="Henrissat B."/>
            <person name="Nehls U."/>
            <person name="Egli S."/>
            <person name="Spatafora J.W."/>
            <person name="Grigoriev I.V."/>
            <person name="Martin F.M."/>
        </authorList>
    </citation>
    <scope>NUCLEOTIDE SEQUENCE [LARGE SCALE GENOMIC DNA]</scope>
    <source>
        <strain evidence="3 4">CBS 459.81</strain>
    </source>
</reference>
<evidence type="ECO:0000256" key="1">
    <source>
        <dbReference type="SAM" id="MobiDB-lite"/>
    </source>
</evidence>
<proteinExistence type="predicted"/>
<dbReference type="Proteomes" id="UP000250266">
    <property type="component" value="Unassembled WGS sequence"/>
</dbReference>
<feature type="transmembrane region" description="Helical" evidence="2">
    <location>
        <begin position="6"/>
        <end position="24"/>
    </location>
</feature>
<sequence length="68" mass="7831">MTINSVLRISLLFLLNPFPLLLSYRNPSQKRQKSKSQLKPQQESIKTLDQASTHMQHLTIGFNRTHGV</sequence>
<evidence type="ECO:0000256" key="2">
    <source>
        <dbReference type="SAM" id="Phobius"/>
    </source>
</evidence>
<keyword evidence="4" id="KW-1185">Reference proteome</keyword>